<dbReference type="InterPro" id="IPR017900">
    <property type="entry name" value="4Fe4S_Fe_S_CS"/>
</dbReference>
<dbReference type="PROSITE" id="PS51379">
    <property type="entry name" value="4FE4S_FER_2"/>
    <property type="match status" value="3"/>
</dbReference>
<dbReference type="KEGG" id="ddt:AAY81_00335"/>
<keyword evidence="1" id="KW-0004">4Fe-4S</keyword>
<dbReference type="AlphaFoldDB" id="A0A172RVX7"/>
<dbReference type="RefSeq" id="WP_066659966.1">
    <property type="nucleotide sequence ID" value="NZ_CP011402.1"/>
</dbReference>
<feature type="domain" description="4Fe-4S ferredoxin-type" evidence="5">
    <location>
        <begin position="74"/>
        <end position="103"/>
    </location>
</feature>
<keyword evidence="3" id="KW-0408">Iron</keyword>
<evidence type="ECO:0000256" key="3">
    <source>
        <dbReference type="ARBA" id="ARBA00023004"/>
    </source>
</evidence>
<keyword evidence="7" id="KW-1185">Reference proteome</keyword>
<gene>
    <name evidence="6" type="ORF">SAMN02910314_00263</name>
</gene>
<accession>A0A172RVX7</accession>
<dbReference type="EMBL" id="FOEC01000001">
    <property type="protein sequence ID" value="SEO44041.1"/>
    <property type="molecule type" value="Genomic_DNA"/>
</dbReference>
<reference evidence="7" key="1">
    <citation type="submission" date="2016-10" db="EMBL/GenBank/DDBJ databases">
        <authorList>
            <person name="Varghese N."/>
        </authorList>
    </citation>
    <scope>NUCLEOTIDE SEQUENCE [LARGE SCALE GENOMIC DNA]</scope>
    <source>
        <strain evidence="7">DSM 21843</strain>
    </source>
</reference>
<dbReference type="Proteomes" id="UP000182975">
    <property type="component" value="Unassembled WGS sequence"/>
</dbReference>
<dbReference type="PROSITE" id="PS00198">
    <property type="entry name" value="4FE4S_FER_1"/>
    <property type="match status" value="1"/>
</dbReference>
<dbReference type="GO" id="GO:0046872">
    <property type="term" value="F:metal ion binding"/>
    <property type="evidence" value="ECO:0007669"/>
    <property type="project" value="UniProtKB-KW"/>
</dbReference>
<dbReference type="PANTHER" id="PTHR42859:SF16">
    <property type="entry name" value="FORMATE HYDROGENLYASE SUBUNIT 2-RELATED"/>
    <property type="match status" value="1"/>
</dbReference>
<dbReference type="GO" id="GO:0051539">
    <property type="term" value="F:4 iron, 4 sulfur cluster binding"/>
    <property type="evidence" value="ECO:0007669"/>
    <property type="project" value="UniProtKB-KW"/>
</dbReference>
<dbReference type="InterPro" id="IPR017896">
    <property type="entry name" value="4Fe4S_Fe-S-bd"/>
</dbReference>
<organism evidence="6 7">
    <name type="scientific">Denitrobacterium detoxificans</name>
    <dbReference type="NCBI Taxonomy" id="79604"/>
    <lineage>
        <taxon>Bacteria</taxon>
        <taxon>Bacillati</taxon>
        <taxon>Actinomycetota</taxon>
        <taxon>Coriobacteriia</taxon>
        <taxon>Eggerthellales</taxon>
        <taxon>Eggerthellaceae</taxon>
        <taxon>Denitrobacterium</taxon>
    </lineage>
</organism>
<name>A0A172RVX7_9ACTN</name>
<evidence type="ECO:0000256" key="1">
    <source>
        <dbReference type="ARBA" id="ARBA00022485"/>
    </source>
</evidence>
<evidence type="ECO:0000313" key="6">
    <source>
        <dbReference type="EMBL" id="SEO44041.1"/>
    </source>
</evidence>
<feature type="domain" description="4Fe-4S ferredoxin-type" evidence="5">
    <location>
        <begin position="42"/>
        <end position="73"/>
    </location>
</feature>
<evidence type="ECO:0000256" key="2">
    <source>
        <dbReference type="ARBA" id="ARBA00022723"/>
    </source>
</evidence>
<keyword evidence="4" id="KW-0411">Iron-sulfur</keyword>
<dbReference type="Pfam" id="PF00037">
    <property type="entry name" value="Fer4"/>
    <property type="match status" value="1"/>
</dbReference>
<keyword evidence="2" id="KW-0479">Metal-binding</keyword>
<dbReference type="SUPFAM" id="SSF54862">
    <property type="entry name" value="4Fe-4S ferredoxins"/>
    <property type="match status" value="1"/>
</dbReference>
<dbReference type="Gene3D" id="3.30.70.20">
    <property type="match status" value="2"/>
</dbReference>
<proteinExistence type="predicted"/>
<evidence type="ECO:0000313" key="7">
    <source>
        <dbReference type="Proteomes" id="UP000182975"/>
    </source>
</evidence>
<dbReference type="OrthoDB" id="3175224at2"/>
<dbReference type="InterPro" id="IPR050294">
    <property type="entry name" value="RnfB_subfamily"/>
</dbReference>
<feature type="domain" description="4Fe-4S ferredoxin-type" evidence="5">
    <location>
        <begin position="3"/>
        <end position="32"/>
    </location>
</feature>
<dbReference type="PANTHER" id="PTHR42859">
    <property type="entry name" value="OXIDOREDUCTASE"/>
    <property type="match status" value="1"/>
</dbReference>
<sequence>MNRFIAINPNRCIACGTCRAECAEGHRNAGLLDEPRLALYESRDVVASVTCHHCSGAPCARVCPVDAITICDDGCVRVDEHVCIGCKLCAVTCPFGAIHMFGTPIAGVAGTEYKTPTFPASTDPILQWEIGVYSAAVKCDLCEYDHGHPHCVDACLTNALRLVECDDDATEIEGKRLEAIKGNMVIVENFDQQQEHDKEGR</sequence>
<protein>
    <submittedName>
        <fullName evidence="6">Hydrogenase-4 component A</fullName>
    </submittedName>
</protein>
<evidence type="ECO:0000259" key="5">
    <source>
        <dbReference type="PROSITE" id="PS51379"/>
    </source>
</evidence>
<dbReference type="STRING" id="79604.AAY81_00335"/>
<evidence type="ECO:0000256" key="4">
    <source>
        <dbReference type="ARBA" id="ARBA00023014"/>
    </source>
</evidence>